<dbReference type="Pfam" id="PF01575">
    <property type="entry name" value="MaoC_dehydratas"/>
    <property type="match status" value="1"/>
</dbReference>
<dbReference type="InterPro" id="IPR029069">
    <property type="entry name" value="HotDog_dom_sf"/>
</dbReference>
<dbReference type="AlphaFoldDB" id="A0A417YLE9"/>
<evidence type="ECO:0000313" key="3">
    <source>
        <dbReference type="EMBL" id="RHW34214.1"/>
    </source>
</evidence>
<reference evidence="3 4" key="1">
    <citation type="journal article" date="2007" name="Int. J. Syst. Evol. Microbiol.">
        <title>Oceanobacillus profundus sp. nov., isolated from a deep-sea sediment core.</title>
        <authorList>
            <person name="Kim Y.G."/>
            <person name="Choi D.H."/>
            <person name="Hyun S."/>
            <person name="Cho B.C."/>
        </authorList>
    </citation>
    <scope>NUCLEOTIDE SEQUENCE [LARGE SCALE GENOMIC DNA]</scope>
    <source>
        <strain evidence="3 4">DSM 18246</strain>
    </source>
</reference>
<dbReference type="EMBL" id="QWEH01000002">
    <property type="protein sequence ID" value="RHW34214.1"/>
    <property type="molecule type" value="Genomic_DNA"/>
</dbReference>
<comment type="caution">
    <text evidence="3">The sequence shown here is derived from an EMBL/GenBank/DDBJ whole genome shotgun (WGS) entry which is preliminary data.</text>
</comment>
<keyword evidence="1" id="KW-0812">Transmembrane</keyword>
<dbReference type="OrthoDB" id="9801625at2"/>
<proteinExistence type="predicted"/>
<dbReference type="GO" id="GO:0006633">
    <property type="term" value="P:fatty acid biosynthetic process"/>
    <property type="evidence" value="ECO:0007669"/>
    <property type="project" value="TreeGrafter"/>
</dbReference>
<dbReference type="InterPro" id="IPR002539">
    <property type="entry name" value="MaoC-like_dom"/>
</dbReference>
<feature type="domain" description="MaoC-like" evidence="2">
    <location>
        <begin position="9"/>
        <end position="106"/>
    </location>
</feature>
<organism evidence="3 4">
    <name type="scientific">Oceanobacillus profundus</name>
    <dbReference type="NCBI Taxonomy" id="372463"/>
    <lineage>
        <taxon>Bacteria</taxon>
        <taxon>Bacillati</taxon>
        <taxon>Bacillota</taxon>
        <taxon>Bacilli</taxon>
        <taxon>Bacillales</taxon>
        <taxon>Bacillaceae</taxon>
        <taxon>Oceanobacillus</taxon>
    </lineage>
</organism>
<dbReference type="GO" id="GO:0019171">
    <property type="term" value="F:(3R)-hydroxyacyl-[acyl-carrier-protein] dehydratase activity"/>
    <property type="evidence" value="ECO:0007669"/>
    <property type="project" value="TreeGrafter"/>
</dbReference>
<keyword evidence="1" id="KW-1133">Transmembrane helix</keyword>
<feature type="transmembrane region" description="Helical" evidence="1">
    <location>
        <begin position="44"/>
        <end position="63"/>
    </location>
</feature>
<name>A0A417YLE9_9BACI</name>
<keyword evidence="1" id="KW-0472">Membrane</keyword>
<dbReference type="Proteomes" id="UP000285456">
    <property type="component" value="Unassembled WGS sequence"/>
</dbReference>
<dbReference type="RefSeq" id="WP_095310000.1">
    <property type="nucleotide sequence ID" value="NZ_JAMAWL010000022.1"/>
</dbReference>
<dbReference type="CDD" id="cd03441">
    <property type="entry name" value="R_hydratase_like"/>
    <property type="match status" value="1"/>
</dbReference>
<evidence type="ECO:0000313" key="4">
    <source>
        <dbReference type="Proteomes" id="UP000285456"/>
    </source>
</evidence>
<evidence type="ECO:0000259" key="2">
    <source>
        <dbReference type="Pfam" id="PF01575"/>
    </source>
</evidence>
<dbReference type="PANTHER" id="PTHR43437">
    <property type="entry name" value="HYDROXYACYL-THIOESTER DEHYDRATASE TYPE 2, MITOCHONDRIAL-RELATED"/>
    <property type="match status" value="1"/>
</dbReference>
<dbReference type="SUPFAM" id="SSF54637">
    <property type="entry name" value="Thioesterase/thiol ester dehydrase-isomerase"/>
    <property type="match status" value="1"/>
</dbReference>
<accession>A0A417YLE9</accession>
<keyword evidence="4" id="KW-1185">Reference proteome</keyword>
<sequence length="124" mass="14288">MCIRTNCKVFLTEEKVKQYTLLSGDQNQIHHDEKIAKQYKYRQPIAHGMLIMGIGAALCSSLLESNVIISDYEMNFLQPVYVNDELQLIVEEKNDLQWLEVKGTVQDVQVARGRVQFQKADKNT</sequence>
<protein>
    <recommendedName>
        <fullName evidence="2">MaoC-like domain-containing protein</fullName>
    </recommendedName>
</protein>
<gene>
    <name evidence="3" type="ORF">D1B32_03305</name>
</gene>
<dbReference type="InterPro" id="IPR050965">
    <property type="entry name" value="UPF0336/Enoyl-CoA_hydratase"/>
</dbReference>
<dbReference type="PANTHER" id="PTHR43437:SF3">
    <property type="entry name" value="HYDROXYACYL-THIOESTER DEHYDRATASE TYPE 2, MITOCHONDRIAL"/>
    <property type="match status" value="1"/>
</dbReference>
<evidence type="ECO:0000256" key="1">
    <source>
        <dbReference type="SAM" id="Phobius"/>
    </source>
</evidence>
<dbReference type="Gene3D" id="3.10.129.10">
    <property type="entry name" value="Hotdog Thioesterase"/>
    <property type="match status" value="1"/>
</dbReference>